<dbReference type="OrthoDB" id="7391705at2"/>
<organism evidence="2 3">
    <name type="scientific">Sphingobium fluviale</name>
    <dbReference type="NCBI Taxonomy" id="2506423"/>
    <lineage>
        <taxon>Bacteria</taxon>
        <taxon>Pseudomonadati</taxon>
        <taxon>Pseudomonadota</taxon>
        <taxon>Alphaproteobacteria</taxon>
        <taxon>Sphingomonadales</taxon>
        <taxon>Sphingomonadaceae</taxon>
        <taxon>Sphingobium</taxon>
    </lineage>
</organism>
<reference evidence="3" key="1">
    <citation type="submission" date="2019-01" db="EMBL/GenBank/DDBJ databases">
        <title>Cytophagaceae bacterium strain CAR-16.</title>
        <authorList>
            <person name="Chen W.-M."/>
        </authorList>
    </citation>
    <scope>NUCLEOTIDE SEQUENCE [LARGE SCALE GENOMIC DNA]</scope>
    <source>
        <strain evidence="3">CHR27</strain>
    </source>
</reference>
<proteinExistence type="predicted"/>
<evidence type="ECO:0008006" key="4">
    <source>
        <dbReference type="Google" id="ProtNLM"/>
    </source>
</evidence>
<dbReference type="AlphaFoldDB" id="A0A4V1N3Z6"/>
<keyword evidence="1" id="KW-0472">Membrane</keyword>
<protein>
    <recommendedName>
        <fullName evidence="4">DUF485 domain-containing protein</fullName>
    </recommendedName>
</protein>
<sequence>MSRKNALDDPIIAHTAWSRFRRLMRWMALWGALCVAGVLGYLYLIGTPMPIHMIIATSAGVWFTFMLGTALMSLAFLSSGTGHDEQIEDYLKKEAGYDDD</sequence>
<evidence type="ECO:0000313" key="2">
    <source>
        <dbReference type="EMBL" id="RXR30396.1"/>
    </source>
</evidence>
<feature type="transmembrane region" description="Helical" evidence="1">
    <location>
        <begin position="26"/>
        <end position="45"/>
    </location>
</feature>
<name>A0A4V1N3Z6_9SPHN</name>
<keyword evidence="3" id="KW-1185">Reference proteome</keyword>
<dbReference type="EMBL" id="SBKP01000002">
    <property type="protein sequence ID" value="RXR30396.1"/>
    <property type="molecule type" value="Genomic_DNA"/>
</dbReference>
<feature type="transmembrane region" description="Helical" evidence="1">
    <location>
        <begin position="51"/>
        <end position="77"/>
    </location>
</feature>
<gene>
    <name evidence="2" type="ORF">EQG66_03485</name>
</gene>
<comment type="caution">
    <text evidence="2">The sequence shown here is derived from an EMBL/GenBank/DDBJ whole genome shotgun (WGS) entry which is preliminary data.</text>
</comment>
<dbReference type="Proteomes" id="UP000290958">
    <property type="component" value="Unassembled WGS sequence"/>
</dbReference>
<dbReference type="RefSeq" id="WP_129403146.1">
    <property type="nucleotide sequence ID" value="NZ_SBKP01000002.1"/>
</dbReference>
<keyword evidence="1" id="KW-0812">Transmembrane</keyword>
<evidence type="ECO:0000256" key="1">
    <source>
        <dbReference type="SAM" id="Phobius"/>
    </source>
</evidence>
<accession>A0A4V1N3Z6</accession>
<keyword evidence="1" id="KW-1133">Transmembrane helix</keyword>
<evidence type="ECO:0000313" key="3">
    <source>
        <dbReference type="Proteomes" id="UP000290958"/>
    </source>
</evidence>